<name>A0ABV7PQ62_9BURK</name>
<organism evidence="1 2">
    <name type="scientific">Massilia haematophila</name>
    <dbReference type="NCBI Taxonomy" id="457923"/>
    <lineage>
        <taxon>Bacteria</taxon>
        <taxon>Pseudomonadati</taxon>
        <taxon>Pseudomonadota</taxon>
        <taxon>Betaproteobacteria</taxon>
        <taxon>Burkholderiales</taxon>
        <taxon>Oxalobacteraceae</taxon>
        <taxon>Telluria group</taxon>
        <taxon>Massilia</taxon>
    </lineage>
</organism>
<dbReference type="RefSeq" id="WP_379737757.1">
    <property type="nucleotide sequence ID" value="NZ_JBHRVV010000001.1"/>
</dbReference>
<evidence type="ECO:0000313" key="1">
    <source>
        <dbReference type="EMBL" id="MFC3461378.1"/>
    </source>
</evidence>
<evidence type="ECO:0000313" key="2">
    <source>
        <dbReference type="Proteomes" id="UP001595665"/>
    </source>
</evidence>
<dbReference type="InterPro" id="IPR021333">
    <property type="entry name" value="DUF2946"/>
</dbReference>
<dbReference type="Proteomes" id="UP001595665">
    <property type="component" value="Unassembled WGS sequence"/>
</dbReference>
<dbReference type="Pfam" id="PF11162">
    <property type="entry name" value="DUF2946"/>
    <property type="match status" value="1"/>
</dbReference>
<proteinExistence type="predicted"/>
<comment type="caution">
    <text evidence="1">The sequence shown here is derived from an EMBL/GenBank/DDBJ whole genome shotgun (WGS) entry which is preliminary data.</text>
</comment>
<dbReference type="EMBL" id="JBHRVV010000001">
    <property type="protein sequence ID" value="MFC3461378.1"/>
    <property type="molecule type" value="Genomic_DNA"/>
</dbReference>
<protein>
    <submittedName>
        <fullName evidence="1">DUF2946 domain-containing protein</fullName>
    </submittedName>
</protein>
<sequence length="126" mass="13209">MTKKWVAYAWIAGLAILFNALAPVVSQSLSLAPPAARQVEICTAMGIEMVPMGAAPDAPASDRFLKGLMHCAYCAPHAGSFALLPPAAFALAALGGHDLYPPLFHRAPRPLFAWSFAQPRGPPASG</sequence>
<gene>
    <name evidence="1" type="ORF">ACFOPH_24525</name>
</gene>
<keyword evidence="2" id="KW-1185">Reference proteome</keyword>
<reference evidence="2" key="1">
    <citation type="journal article" date="2019" name="Int. J. Syst. Evol. Microbiol.">
        <title>The Global Catalogue of Microorganisms (GCM) 10K type strain sequencing project: providing services to taxonomists for standard genome sequencing and annotation.</title>
        <authorList>
            <consortium name="The Broad Institute Genomics Platform"/>
            <consortium name="The Broad Institute Genome Sequencing Center for Infectious Disease"/>
            <person name="Wu L."/>
            <person name="Ma J."/>
        </authorList>
    </citation>
    <scope>NUCLEOTIDE SEQUENCE [LARGE SCALE GENOMIC DNA]</scope>
    <source>
        <strain evidence="2">CCM 7480</strain>
    </source>
</reference>
<accession>A0ABV7PQ62</accession>